<accession>A0A5C7WP56</accession>
<dbReference type="PANTHER" id="PTHR48079">
    <property type="entry name" value="PROTEIN YEEZ"/>
    <property type="match status" value="1"/>
</dbReference>
<dbReference type="Proteomes" id="UP000321374">
    <property type="component" value="Unassembled WGS sequence"/>
</dbReference>
<reference evidence="2 3" key="1">
    <citation type="submission" date="2018-09" db="EMBL/GenBank/DDBJ databases">
        <title>Metagenome Assembled Genomes from an Advanced Water Purification Facility.</title>
        <authorList>
            <person name="Stamps B.W."/>
            <person name="Spear J.R."/>
        </authorList>
    </citation>
    <scope>NUCLEOTIDE SEQUENCE [LARGE SCALE GENOMIC DNA]</scope>
    <source>
        <strain evidence="2">Bin_42_2</strain>
    </source>
</reference>
<proteinExistence type="predicted"/>
<protein>
    <recommendedName>
        <fullName evidence="1">NAD-dependent epimerase/dehydratase domain-containing protein</fullName>
    </recommendedName>
</protein>
<dbReference type="GO" id="GO:0005737">
    <property type="term" value="C:cytoplasm"/>
    <property type="evidence" value="ECO:0007669"/>
    <property type="project" value="TreeGrafter"/>
</dbReference>
<dbReference type="STRING" id="1122236.GCA_000378225_00820"/>
<dbReference type="AlphaFoldDB" id="A0A5C7WP56"/>
<dbReference type="InterPro" id="IPR001509">
    <property type="entry name" value="Epimerase_deHydtase"/>
</dbReference>
<sequence length="276" mass="30196">MRILQVGCGGLGSLIAEATLAQGHELTIVRRSHKAVPPGAQVLYLDVVAGEGLSTLHTIKADILLYCLAPVEGQSYQQTYVEGLRHVLAHVSLSQLKHVFFISSTGVYGEQQGEWIDDATPAIPADAEGQVILEAERLLDELDCGHTALRVSGIYGAKRLYLLRLLQNPARWPTKTHWTNRIHELDVAAAVVHLYQHLVDGKSLPGHCILTDGVPAAQHEVLQWLAAQQNLPAPETPPLQPQSGKRIRNGFLQQTGFKLQFADYRAGYASILSSLK</sequence>
<name>A0A5C7WP56_METME</name>
<feature type="domain" description="NAD-dependent epimerase/dehydratase" evidence="1">
    <location>
        <begin position="9"/>
        <end position="120"/>
    </location>
</feature>
<dbReference type="InterPro" id="IPR051783">
    <property type="entry name" value="NAD(P)-dependent_oxidoreduct"/>
</dbReference>
<evidence type="ECO:0000259" key="1">
    <source>
        <dbReference type="Pfam" id="PF01370"/>
    </source>
</evidence>
<comment type="caution">
    <text evidence="2">The sequence shown here is derived from an EMBL/GenBank/DDBJ whole genome shotgun (WGS) entry which is preliminary data.</text>
</comment>
<dbReference type="InterPro" id="IPR036291">
    <property type="entry name" value="NAD(P)-bd_dom_sf"/>
</dbReference>
<evidence type="ECO:0000313" key="2">
    <source>
        <dbReference type="EMBL" id="TXI38418.1"/>
    </source>
</evidence>
<dbReference type="Pfam" id="PF01370">
    <property type="entry name" value="Epimerase"/>
    <property type="match status" value="1"/>
</dbReference>
<dbReference type="GO" id="GO:0004029">
    <property type="term" value="F:aldehyde dehydrogenase (NAD+) activity"/>
    <property type="evidence" value="ECO:0007669"/>
    <property type="project" value="TreeGrafter"/>
</dbReference>
<dbReference type="SUPFAM" id="SSF51735">
    <property type="entry name" value="NAD(P)-binding Rossmann-fold domains"/>
    <property type="match status" value="1"/>
</dbReference>
<dbReference type="EMBL" id="SSGG01000021">
    <property type="protein sequence ID" value="TXI38418.1"/>
    <property type="molecule type" value="Genomic_DNA"/>
</dbReference>
<gene>
    <name evidence="2" type="ORF">E6Q51_01160</name>
</gene>
<dbReference type="PANTHER" id="PTHR48079:SF6">
    <property type="entry name" value="NAD(P)-BINDING DOMAIN-CONTAINING PROTEIN-RELATED"/>
    <property type="match status" value="1"/>
</dbReference>
<dbReference type="Gene3D" id="3.40.50.720">
    <property type="entry name" value="NAD(P)-binding Rossmann-like Domain"/>
    <property type="match status" value="1"/>
</dbReference>
<organism evidence="2 3">
    <name type="scientific">Methylophilus methylotrophus</name>
    <name type="common">Bacterium W3A1</name>
    <dbReference type="NCBI Taxonomy" id="17"/>
    <lineage>
        <taxon>Bacteria</taxon>
        <taxon>Pseudomonadati</taxon>
        <taxon>Pseudomonadota</taxon>
        <taxon>Betaproteobacteria</taxon>
        <taxon>Nitrosomonadales</taxon>
        <taxon>Methylophilaceae</taxon>
        <taxon>Methylophilus</taxon>
    </lineage>
</organism>
<evidence type="ECO:0000313" key="3">
    <source>
        <dbReference type="Proteomes" id="UP000321374"/>
    </source>
</evidence>